<protein>
    <submittedName>
        <fullName evidence="3">Uncharacterized protein</fullName>
    </submittedName>
</protein>
<organism evidence="3 4">
    <name type="scientific">Pseudocohnilembus persalinus</name>
    <name type="common">Ciliate</name>
    <dbReference type="NCBI Taxonomy" id="266149"/>
    <lineage>
        <taxon>Eukaryota</taxon>
        <taxon>Sar</taxon>
        <taxon>Alveolata</taxon>
        <taxon>Ciliophora</taxon>
        <taxon>Intramacronucleata</taxon>
        <taxon>Oligohymenophorea</taxon>
        <taxon>Scuticociliatia</taxon>
        <taxon>Philasterida</taxon>
        <taxon>Pseudocohnilembidae</taxon>
        <taxon>Pseudocohnilembus</taxon>
    </lineage>
</organism>
<name>A0A0V0QWK9_PSEPJ</name>
<evidence type="ECO:0000313" key="4">
    <source>
        <dbReference type="Proteomes" id="UP000054937"/>
    </source>
</evidence>
<dbReference type="InParanoid" id="A0A0V0QWK9"/>
<accession>A0A0V0QWK9</accession>
<dbReference type="AlphaFoldDB" id="A0A0V0QWK9"/>
<gene>
    <name evidence="3" type="ORF">PPERSA_13085</name>
</gene>
<comment type="caution">
    <text evidence="3">The sequence shown here is derived from an EMBL/GenBank/DDBJ whole genome shotgun (WGS) entry which is preliminary data.</text>
</comment>
<feature type="coiled-coil region" evidence="1">
    <location>
        <begin position="316"/>
        <end position="347"/>
    </location>
</feature>
<dbReference type="EMBL" id="LDAU01000094">
    <property type="protein sequence ID" value="KRX06606.1"/>
    <property type="molecule type" value="Genomic_DNA"/>
</dbReference>
<keyword evidence="4" id="KW-1185">Reference proteome</keyword>
<evidence type="ECO:0000256" key="2">
    <source>
        <dbReference type="SAM" id="MobiDB-lite"/>
    </source>
</evidence>
<proteinExistence type="predicted"/>
<dbReference type="Proteomes" id="UP000054937">
    <property type="component" value="Unassembled WGS sequence"/>
</dbReference>
<reference evidence="3 4" key="1">
    <citation type="journal article" date="2015" name="Sci. Rep.">
        <title>Genome of the facultative scuticociliatosis pathogen Pseudocohnilembus persalinus provides insight into its virulence through horizontal gene transfer.</title>
        <authorList>
            <person name="Xiong J."/>
            <person name="Wang G."/>
            <person name="Cheng J."/>
            <person name="Tian M."/>
            <person name="Pan X."/>
            <person name="Warren A."/>
            <person name="Jiang C."/>
            <person name="Yuan D."/>
            <person name="Miao W."/>
        </authorList>
    </citation>
    <scope>NUCLEOTIDE SEQUENCE [LARGE SCALE GENOMIC DNA]</scope>
    <source>
        <strain evidence="3">36N120E</strain>
    </source>
</reference>
<feature type="region of interest" description="Disordered" evidence="2">
    <location>
        <begin position="698"/>
        <end position="720"/>
    </location>
</feature>
<sequence>MDMNRPTIGQKRLQEKEEEFPCVPETALQSLQVSGNKNENKRKLDQGQKVEEFQVYEYKNKSRNMFTYSIQKKENEDKNKKKNLQILIKDINKNNFQDLATQGNIVLSTNRSNNQIKENKIVQYLNQSEKNCKPILGEILDTNQKKNQEIEIKNSSGSYQDAQIGNQTEETIFLEYSDDKCETQKINNNQKELQFQDQNLFQKQQQFQNDKENFDNQGVIEDSQENSILQPYHNNHQCSYQNNLDSYIKEFYEGNQSKDQEKKQQVDKNLIKNDEQNQKLNNYQKQKLISSQFQQNQSLDALAYSQINNDNQNNFLNEQQIQEEILKQELEFQKKQLQLEKEYKQKQLLLQLDFARKKKIEQQKFHKYNSTSQNKNNLSSINTQFTLQSNDQEVSPLLIENQNQSNIKQKQVQQMDQQNVVKNLMKNLNQYNQQDIIKKNVQEKLQDKNINQEKLILQQNKQSQKIDILNKYNSNHNQNLSRANAYQHYKSYNNINEINKRNGQQLNIKISNQVFSNLNFQNLQAATSLNNKQIQSANYFLQDKGQFQMLKQKIEKNNNNLSNGLFNTSLTSQSSKCQLGLKNNNDLNKNNKIEKFQLNNYGFFKQNDQEEIYQSGKLLEQKINQNSKYRSVSHQNQNSNHDIYKSVYDQKSQNQQIIESNQKFNRQLVQSNSCQSIQPKLQISVNFSNIFDKTLSQQKSDNKQGSNLKGCRSQTQSSLKGKQFSYDQNNLSYDKNQNQNLNLNQNYLNEQIKNNKSQRILSSEEKILKKYQQIDKNELIKNQKQYSERIKMRNSNLSLISQENKKLFL</sequence>
<evidence type="ECO:0000313" key="3">
    <source>
        <dbReference type="EMBL" id="KRX06606.1"/>
    </source>
</evidence>
<feature type="coiled-coil region" evidence="1">
    <location>
        <begin position="414"/>
        <end position="458"/>
    </location>
</feature>
<keyword evidence="1" id="KW-0175">Coiled coil</keyword>
<evidence type="ECO:0000256" key="1">
    <source>
        <dbReference type="SAM" id="Coils"/>
    </source>
</evidence>